<protein>
    <submittedName>
        <fullName evidence="1">Uncharacterized protein</fullName>
    </submittedName>
</protein>
<dbReference type="KEGG" id="nfl:COO91_05651"/>
<dbReference type="AlphaFoldDB" id="A0A2K8SWD9"/>
<name>A0A2K8SWD9_9NOSO</name>
<dbReference type="EMBL" id="CP024785">
    <property type="protein sequence ID" value="AUB39653.1"/>
    <property type="molecule type" value="Genomic_DNA"/>
</dbReference>
<evidence type="ECO:0000313" key="2">
    <source>
        <dbReference type="Proteomes" id="UP000232003"/>
    </source>
</evidence>
<reference evidence="1 2" key="1">
    <citation type="submission" date="2017-11" db="EMBL/GenBank/DDBJ databases">
        <title>Complete genome of a free-living desiccation-tolerant cyanobacterium and its photosynthetic adaptation to extreme terrestrial habitat.</title>
        <authorList>
            <person name="Shang J."/>
        </authorList>
    </citation>
    <scope>NUCLEOTIDE SEQUENCE [LARGE SCALE GENOMIC DNA]</scope>
    <source>
        <strain evidence="1 2">CCNUN1</strain>
    </source>
</reference>
<proteinExistence type="predicted"/>
<accession>A0A2K8SWD9</accession>
<sequence>MLLRSEFKTQNSKFKINNSHTSVETRLMASLLLTPNS</sequence>
<organism evidence="1 2">
    <name type="scientific">Nostoc flagelliforme CCNUN1</name>
    <dbReference type="NCBI Taxonomy" id="2038116"/>
    <lineage>
        <taxon>Bacteria</taxon>
        <taxon>Bacillati</taxon>
        <taxon>Cyanobacteriota</taxon>
        <taxon>Cyanophyceae</taxon>
        <taxon>Nostocales</taxon>
        <taxon>Nostocaceae</taxon>
        <taxon>Nostoc</taxon>
    </lineage>
</organism>
<dbReference type="Proteomes" id="UP000232003">
    <property type="component" value="Chromosome"/>
</dbReference>
<keyword evidence="2" id="KW-1185">Reference proteome</keyword>
<evidence type="ECO:0000313" key="1">
    <source>
        <dbReference type="EMBL" id="AUB39653.1"/>
    </source>
</evidence>
<gene>
    <name evidence="1" type="ORF">COO91_05651</name>
</gene>